<keyword evidence="2" id="KW-0472">Membrane</keyword>
<comment type="caution">
    <text evidence="3">The sequence shown here is derived from an EMBL/GenBank/DDBJ whole genome shotgun (WGS) entry which is preliminary data.</text>
</comment>
<feature type="transmembrane region" description="Helical" evidence="2">
    <location>
        <begin position="32"/>
        <end position="49"/>
    </location>
</feature>
<keyword evidence="2" id="KW-1133">Transmembrane helix</keyword>
<protein>
    <submittedName>
        <fullName evidence="3">Uncharacterized protein</fullName>
    </submittedName>
</protein>
<evidence type="ECO:0000313" key="4">
    <source>
        <dbReference type="Proteomes" id="UP000799441"/>
    </source>
</evidence>
<feature type="region of interest" description="Disordered" evidence="1">
    <location>
        <begin position="1"/>
        <end position="28"/>
    </location>
</feature>
<evidence type="ECO:0000313" key="3">
    <source>
        <dbReference type="EMBL" id="KAF2721050.1"/>
    </source>
</evidence>
<dbReference type="Proteomes" id="UP000799441">
    <property type="component" value="Unassembled WGS sequence"/>
</dbReference>
<evidence type="ECO:0000256" key="2">
    <source>
        <dbReference type="SAM" id="Phobius"/>
    </source>
</evidence>
<name>A0A9P4UQI1_9PEZI</name>
<sequence>MDPPMSMNLAKAGNRWSRSSANPSRPRSGAPTVVWILYISVSCIMLVLGTRQRLAHWTTAPTARPSKGHTAWNFRVGRLVSMFSRVGDSGQPNRFGRRKLAGEKVPTPQHLLPGCSPHEHGCCIFHFLAGMLD</sequence>
<keyword evidence="2" id="KW-0812">Transmembrane</keyword>
<accession>A0A9P4UQI1</accession>
<dbReference type="EMBL" id="MU003794">
    <property type="protein sequence ID" value="KAF2721050.1"/>
    <property type="molecule type" value="Genomic_DNA"/>
</dbReference>
<feature type="compositionally biased region" description="Low complexity" evidence="1">
    <location>
        <begin position="14"/>
        <end position="28"/>
    </location>
</feature>
<proteinExistence type="predicted"/>
<organism evidence="3 4">
    <name type="scientific">Polychaeton citri CBS 116435</name>
    <dbReference type="NCBI Taxonomy" id="1314669"/>
    <lineage>
        <taxon>Eukaryota</taxon>
        <taxon>Fungi</taxon>
        <taxon>Dikarya</taxon>
        <taxon>Ascomycota</taxon>
        <taxon>Pezizomycotina</taxon>
        <taxon>Dothideomycetes</taxon>
        <taxon>Dothideomycetidae</taxon>
        <taxon>Capnodiales</taxon>
        <taxon>Capnodiaceae</taxon>
        <taxon>Polychaeton</taxon>
    </lineage>
</organism>
<keyword evidence="4" id="KW-1185">Reference proteome</keyword>
<dbReference type="AlphaFoldDB" id="A0A9P4UQI1"/>
<gene>
    <name evidence="3" type="ORF">K431DRAFT_84535</name>
</gene>
<reference evidence="3" key="1">
    <citation type="journal article" date="2020" name="Stud. Mycol.">
        <title>101 Dothideomycetes genomes: a test case for predicting lifestyles and emergence of pathogens.</title>
        <authorList>
            <person name="Haridas S."/>
            <person name="Albert R."/>
            <person name="Binder M."/>
            <person name="Bloem J."/>
            <person name="Labutti K."/>
            <person name="Salamov A."/>
            <person name="Andreopoulos B."/>
            <person name="Baker S."/>
            <person name="Barry K."/>
            <person name="Bills G."/>
            <person name="Bluhm B."/>
            <person name="Cannon C."/>
            <person name="Castanera R."/>
            <person name="Culley D."/>
            <person name="Daum C."/>
            <person name="Ezra D."/>
            <person name="Gonzalez J."/>
            <person name="Henrissat B."/>
            <person name="Kuo A."/>
            <person name="Liang C."/>
            <person name="Lipzen A."/>
            <person name="Lutzoni F."/>
            <person name="Magnuson J."/>
            <person name="Mondo S."/>
            <person name="Nolan M."/>
            <person name="Ohm R."/>
            <person name="Pangilinan J."/>
            <person name="Park H.-J."/>
            <person name="Ramirez L."/>
            <person name="Alfaro M."/>
            <person name="Sun H."/>
            <person name="Tritt A."/>
            <person name="Yoshinaga Y."/>
            <person name="Zwiers L.-H."/>
            <person name="Turgeon B."/>
            <person name="Goodwin S."/>
            <person name="Spatafora J."/>
            <person name="Crous P."/>
            <person name="Grigoriev I."/>
        </authorList>
    </citation>
    <scope>NUCLEOTIDE SEQUENCE</scope>
    <source>
        <strain evidence="3">CBS 116435</strain>
    </source>
</reference>
<evidence type="ECO:0000256" key="1">
    <source>
        <dbReference type="SAM" id="MobiDB-lite"/>
    </source>
</evidence>